<evidence type="ECO:0000256" key="1">
    <source>
        <dbReference type="SAM" id="MobiDB-lite"/>
    </source>
</evidence>
<dbReference type="EMBL" id="BMWV01000013">
    <property type="protein sequence ID" value="GGY59646.1"/>
    <property type="molecule type" value="Genomic_DNA"/>
</dbReference>
<name>A0AA87Y0V1_9BURK</name>
<comment type="caution">
    <text evidence="3">The sequence shown here is derived from an EMBL/GenBank/DDBJ whole genome shotgun (WGS) entry which is preliminary data.</text>
</comment>
<reference evidence="3" key="1">
    <citation type="journal article" date="2014" name="Int. J. Syst. Evol. Microbiol.">
        <title>Complete genome sequence of Corynebacterium casei LMG S-19264T (=DSM 44701T), isolated from a smear-ripened cheese.</title>
        <authorList>
            <consortium name="US DOE Joint Genome Institute (JGI-PGF)"/>
            <person name="Walter F."/>
            <person name="Albersmeier A."/>
            <person name="Kalinowski J."/>
            <person name="Ruckert C."/>
        </authorList>
    </citation>
    <scope>NUCLEOTIDE SEQUENCE</scope>
    <source>
        <strain evidence="3">KCTC 12343</strain>
    </source>
</reference>
<proteinExistence type="predicted"/>
<feature type="region of interest" description="Disordered" evidence="1">
    <location>
        <begin position="1"/>
        <end position="20"/>
    </location>
</feature>
<evidence type="ECO:0000313" key="4">
    <source>
        <dbReference type="Proteomes" id="UP000628442"/>
    </source>
</evidence>
<feature type="region of interest" description="Disordered" evidence="1">
    <location>
        <begin position="39"/>
        <end position="77"/>
    </location>
</feature>
<dbReference type="InterPro" id="IPR043764">
    <property type="entry name" value="DUF5710"/>
</dbReference>
<organism evidence="3 4">
    <name type="scientific">Pseudoduganella albidiflava</name>
    <dbReference type="NCBI Taxonomy" id="321983"/>
    <lineage>
        <taxon>Bacteria</taxon>
        <taxon>Pseudomonadati</taxon>
        <taxon>Pseudomonadota</taxon>
        <taxon>Betaproteobacteria</taxon>
        <taxon>Burkholderiales</taxon>
        <taxon>Oxalobacteraceae</taxon>
        <taxon>Telluria group</taxon>
        <taxon>Pseudoduganella</taxon>
    </lineage>
</organism>
<evidence type="ECO:0000259" key="2">
    <source>
        <dbReference type="Pfam" id="PF18974"/>
    </source>
</evidence>
<accession>A0AA87Y0V1</accession>
<protein>
    <recommendedName>
        <fullName evidence="2">DUF5710 domain-containing protein</fullName>
    </recommendedName>
</protein>
<dbReference type="AlphaFoldDB" id="A0AA87Y0V1"/>
<feature type="compositionally biased region" description="Gly residues" evidence="1">
    <location>
        <begin position="65"/>
        <end position="75"/>
    </location>
</feature>
<dbReference type="Proteomes" id="UP000628442">
    <property type="component" value="Unassembled WGS sequence"/>
</dbReference>
<gene>
    <name evidence="3" type="ORF">GCM10007387_47690</name>
</gene>
<evidence type="ECO:0000313" key="3">
    <source>
        <dbReference type="EMBL" id="GGY59646.1"/>
    </source>
</evidence>
<dbReference type="Pfam" id="PF18974">
    <property type="entry name" value="DUF5710"/>
    <property type="match status" value="1"/>
</dbReference>
<sequence>MRALDNAPAAMTTDLPFDPPYKLALDTPQGKRWVEVLADGSQVDTTPPATTLPPPGTRVDNAPRGGNGGGGGGGASAKAQVFLNVPFAEKDEAKRLGARWDPTRKKWYVPNGVDAEQFSRWTA</sequence>
<feature type="domain" description="DUF5710" evidence="2">
    <location>
        <begin position="81"/>
        <end position="121"/>
    </location>
</feature>
<dbReference type="RefSeq" id="WP_218943849.1">
    <property type="nucleotide sequence ID" value="NZ_BMWV01000013.1"/>
</dbReference>
<reference evidence="3" key="2">
    <citation type="submission" date="2022-12" db="EMBL/GenBank/DDBJ databases">
        <authorList>
            <person name="Sun Q."/>
            <person name="Kim S."/>
        </authorList>
    </citation>
    <scope>NUCLEOTIDE SEQUENCE</scope>
    <source>
        <strain evidence="3">KCTC 12343</strain>
    </source>
</reference>